<dbReference type="EMBL" id="JACGCM010002271">
    <property type="protein sequence ID" value="KAF6142262.1"/>
    <property type="molecule type" value="Genomic_DNA"/>
</dbReference>
<accession>A0A7J7LI58</accession>
<reference evidence="2 3" key="1">
    <citation type="journal article" date="2020" name="IScience">
        <title>Genome Sequencing of the Endangered Kingdonia uniflora (Circaeasteraceae, Ranunculales) Reveals Potential Mechanisms of Evolutionary Specialization.</title>
        <authorList>
            <person name="Sun Y."/>
            <person name="Deng T."/>
            <person name="Zhang A."/>
            <person name="Moore M.J."/>
            <person name="Landis J.B."/>
            <person name="Lin N."/>
            <person name="Zhang H."/>
            <person name="Zhang X."/>
            <person name="Huang J."/>
            <person name="Zhang X."/>
            <person name="Sun H."/>
            <person name="Wang H."/>
        </authorList>
    </citation>
    <scope>NUCLEOTIDE SEQUENCE [LARGE SCALE GENOMIC DNA]</scope>
    <source>
        <strain evidence="2">TB1705</strain>
        <tissue evidence="2">Leaf</tissue>
    </source>
</reference>
<gene>
    <name evidence="2" type="ORF">GIB67_012111</name>
</gene>
<dbReference type="PANTHER" id="PTHR35986:SF1">
    <property type="entry name" value="OS10G0430800 PROTEIN"/>
    <property type="match status" value="1"/>
</dbReference>
<evidence type="ECO:0000256" key="1">
    <source>
        <dbReference type="SAM" id="MobiDB-lite"/>
    </source>
</evidence>
<dbReference type="AlphaFoldDB" id="A0A7J7LI58"/>
<feature type="region of interest" description="Disordered" evidence="1">
    <location>
        <begin position="194"/>
        <end position="233"/>
    </location>
</feature>
<evidence type="ECO:0000313" key="3">
    <source>
        <dbReference type="Proteomes" id="UP000541444"/>
    </source>
</evidence>
<protein>
    <submittedName>
        <fullName evidence="2">Uncharacterized protein</fullName>
    </submittedName>
</protein>
<sequence>MVKYVMTDAERDVLQTCKSKAVRDFTISALAASGVVWAATHGLANGYRINLTGGAAAFAGMWKFDRSLSSSLDRILAMNGTRMQLMLANLILTSHQNDAWKLQLMKKHFFSEKFFEDSSIDKPTSRWHLGNIYRDEDVRRQSTYDNDDTHGDNTNAEPKKVVESKQVIVSPVSEVTTDPFECIFGNPKAPEVIRQKADSTSILPNRRTPSRRRGLRRRKDRQVESDTTPELIS</sequence>
<dbReference type="OrthoDB" id="1899410at2759"/>
<comment type="caution">
    <text evidence="2">The sequence shown here is derived from an EMBL/GenBank/DDBJ whole genome shotgun (WGS) entry which is preliminary data.</text>
</comment>
<organism evidence="2 3">
    <name type="scientific">Kingdonia uniflora</name>
    <dbReference type="NCBI Taxonomy" id="39325"/>
    <lineage>
        <taxon>Eukaryota</taxon>
        <taxon>Viridiplantae</taxon>
        <taxon>Streptophyta</taxon>
        <taxon>Embryophyta</taxon>
        <taxon>Tracheophyta</taxon>
        <taxon>Spermatophyta</taxon>
        <taxon>Magnoliopsida</taxon>
        <taxon>Ranunculales</taxon>
        <taxon>Circaeasteraceae</taxon>
        <taxon>Kingdonia</taxon>
    </lineage>
</organism>
<dbReference type="Proteomes" id="UP000541444">
    <property type="component" value="Unassembled WGS sequence"/>
</dbReference>
<dbReference type="PANTHER" id="PTHR35986">
    <property type="entry name" value="EXPRESSED PROTEIN"/>
    <property type="match status" value="1"/>
</dbReference>
<proteinExistence type="predicted"/>
<evidence type="ECO:0000313" key="2">
    <source>
        <dbReference type="EMBL" id="KAF6142262.1"/>
    </source>
</evidence>
<feature type="compositionally biased region" description="Basic residues" evidence="1">
    <location>
        <begin position="208"/>
        <end position="220"/>
    </location>
</feature>
<name>A0A7J7LI58_9MAGN</name>
<keyword evidence="3" id="KW-1185">Reference proteome</keyword>